<proteinExistence type="predicted"/>
<sequence>MRVGIEIEYWLVDDDGVLSAADEVITACDGVDSEMATPLLEVKTPPCDSVEELTAVLGDRLGRAREAARSRGTRLVPLGTPLSDEQIPRRTSTRIDVQQAVLGDDLAHAGYCAGTHLHFEQASVTDQLRALTALDPAFALVNTTPYYRNRRVSACARPYVYRRRCYRSLPDHGQLWRYPDSADEWRRRVEKRFDAFLAAAAECGIDRETVASAFSPEDAVWAPLCLRDDLGTVEWRTPDAASPLELCRLAADVADVVETAVEDGTRIGASRSNDDALSLPPFETLRDCVDAALERGLAAPRVGRHLSRMGFDPAEYRPFGEEIDGRERLDADEARRIRLRAADRLDRDVERLRGATTPRRELSRG</sequence>
<dbReference type="EMBL" id="FOOQ01000002">
    <property type="protein sequence ID" value="SFG41568.1"/>
    <property type="molecule type" value="Genomic_DNA"/>
</dbReference>
<dbReference type="InterPro" id="IPR006336">
    <property type="entry name" value="GCS2"/>
</dbReference>
<name>A0A1I2RLZ5_9EURY</name>
<dbReference type="GO" id="GO:0004357">
    <property type="term" value="F:glutamate-cysteine ligase activity"/>
    <property type="evidence" value="ECO:0007669"/>
    <property type="project" value="InterPro"/>
</dbReference>
<dbReference type="SUPFAM" id="SSF55931">
    <property type="entry name" value="Glutamine synthetase/guanido kinase"/>
    <property type="match status" value="1"/>
</dbReference>
<gene>
    <name evidence="1" type="ORF">SAMN04488063_1973</name>
</gene>
<dbReference type="RefSeq" id="WP_092891689.1">
    <property type="nucleotide sequence ID" value="NZ_FOOQ01000002.1"/>
</dbReference>
<accession>A0A1I2RLZ5</accession>
<dbReference type="Gene3D" id="3.30.590.20">
    <property type="match status" value="1"/>
</dbReference>
<dbReference type="OrthoDB" id="156252at2157"/>
<evidence type="ECO:0000313" key="2">
    <source>
        <dbReference type="Proteomes" id="UP000198876"/>
    </source>
</evidence>
<dbReference type="Proteomes" id="UP000198876">
    <property type="component" value="Unassembled WGS sequence"/>
</dbReference>
<dbReference type="InterPro" id="IPR014746">
    <property type="entry name" value="Gln_synth/guanido_kin_cat_dom"/>
</dbReference>
<dbReference type="InterPro" id="IPR050141">
    <property type="entry name" value="GCL_type2/YbdK_subfam"/>
</dbReference>
<reference evidence="2" key="1">
    <citation type="submission" date="2016-10" db="EMBL/GenBank/DDBJ databases">
        <authorList>
            <person name="Varghese N."/>
            <person name="Submissions S."/>
        </authorList>
    </citation>
    <scope>NUCLEOTIDE SEQUENCE [LARGE SCALE GENOMIC DNA]</scope>
    <source>
        <strain evidence="2">CGMCC 1.7739</strain>
    </source>
</reference>
<dbReference type="AlphaFoldDB" id="A0A1I2RLZ5"/>
<dbReference type="GO" id="GO:0042398">
    <property type="term" value="P:modified amino acid biosynthetic process"/>
    <property type="evidence" value="ECO:0007669"/>
    <property type="project" value="InterPro"/>
</dbReference>
<dbReference type="Pfam" id="PF04107">
    <property type="entry name" value="GCS2"/>
    <property type="match status" value="1"/>
</dbReference>
<evidence type="ECO:0000313" key="1">
    <source>
        <dbReference type="EMBL" id="SFG41568.1"/>
    </source>
</evidence>
<dbReference type="PANTHER" id="PTHR36510">
    <property type="entry name" value="GLUTAMATE--CYSTEINE LIGASE 2-RELATED"/>
    <property type="match status" value="1"/>
</dbReference>
<protein>
    <submittedName>
        <fullName evidence="1">Glutamate-cysteine ligase family 2(GCS2)</fullName>
    </submittedName>
</protein>
<keyword evidence="2" id="KW-1185">Reference proteome</keyword>
<keyword evidence="1" id="KW-0436">Ligase</keyword>
<dbReference type="PANTHER" id="PTHR36510:SF1">
    <property type="entry name" value="GLUTAMATE--CYSTEINE LIGASE 2-RELATED"/>
    <property type="match status" value="1"/>
</dbReference>
<organism evidence="1 2">
    <name type="scientific">Halopelagius inordinatus</name>
    <dbReference type="NCBI Taxonomy" id="553467"/>
    <lineage>
        <taxon>Archaea</taxon>
        <taxon>Methanobacteriati</taxon>
        <taxon>Methanobacteriota</taxon>
        <taxon>Stenosarchaea group</taxon>
        <taxon>Halobacteria</taxon>
        <taxon>Halobacteriales</taxon>
        <taxon>Haloferacaceae</taxon>
    </lineage>
</organism>